<evidence type="ECO:0000256" key="1">
    <source>
        <dbReference type="SAM" id="Phobius"/>
    </source>
</evidence>
<dbReference type="EMBL" id="CP126980">
    <property type="protein sequence ID" value="WIM94243.1"/>
    <property type="molecule type" value="Genomic_DNA"/>
</dbReference>
<keyword evidence="1" id="KW-0472">Membrane</keyword>
<evidence type="ECO:0000259" key="2">
    <source>
        <dbReference type="Pfam" id="PF02517"/>
    </source>
</evidence>
<dbReference type="PIRSF" id="PIRSF026622">
    <property type="entry name" value="Proteas_026622"/>
    <property type="match status" value="1"/>
</dbReference>
<protein>
    <submittedName>
        <fullName evidence="3">Type II CAAX endopeptidase family protein</fullName>
    </submittedName>
</protein>
<dbReference type="InterPro" id="IPR015837">
    <property type="entry name" value="UCP026622_CAAX_protease"/>
</dbReference>
<name>A0ABY8WCN9_9ACTN</name>
<feature type="domain" description="CAAX prenyl protease 2/Lysostaphin resistance protein A-like" evidence="2">
    <location>
        <begin position="93"/>
        <end position="181"/>
    </location>
</feature>
<accession>A0ABY8WCN9</accession>
<reference evidence="3 4" key="1">
    <citation type="submission" date="2023-06" db="EMBL/GenBank/DDBJ databases">
        <authorList>
            <person name="Yushchuk O."/>
            <person name="Binda E."/>
            <person name="Ruckert-Reed C."/>
            <person name="Fedorenko V."/>
            <person name="Kalinowski J."/>
            <person name="Marinelli F."/>
        </authorList>
    </citation>
    <scope>NUCLEOTIDE SEQUENCE [LARGE SCALE GENOMIC DNA]</scope>
    <source>
        <strain evidence="3 4">NRRL 3884</strain>
    </source>
</reference>
<gene>
    <name evidence="3" type="ORF">ACTOB_006248</name>
</gene>
<dbReference type="Proteomes" id="UP001240150">
    <property type="component" value="Chromosome"/>
</dbReference>
<proteinExistence type="predicted"/>
<evidence type="ECO:0000313" key="3">
    <source>
        <dbReference type="EMBL" id="WIM94243.1"/>
    </source>
</evidence>
<sequence length="205" mass="21013">MSSALAVLLLIMVAVRLWTGFGPGWAQPVTGPLAAASLVAVSGLTSGQVGLALSGFRYALGGVLAIGLGYAVAIRVPAARRFFGTSYERPWYTSLVAIPLATVVFEEVAFRGVLWGTIDRDHGPVWATGVTAVLFGLWHLGPGRPWTDAVVTGVAGVVLGALRFLGGGLLAPALVHWAADGLGVAAAVRVRESAPQWGATQSGAG</sequence>
<feature type="transmembrane region" description="Helical" evidence="1">
    <location>
        <begin position="50"/>
        <end position="74"/>
    </location>
</feature>
<keyword evidence="4" id="KW-1185">Reference proteome</keyword>
<dbReference type="InterPro" id="IPR003675">
    <property type="entry name" value="Rce1/LyrA-like_dom"/>
</dbReference>
<dbReference type="RefSeq" id="WP_284915446.1">
    <property type="nucleotide sequence ID" value="NZ_CP126980.1"/>
</dbReference>
<evidence type="ECO:0000313" key="4">
    <source>
        <dbReference type="Proteomes" id="UP001240150"/>
    </source>
</evidence>
<keyword evidence="1" id="KW-1133">Transmembrane helix</keyword>
<keyword evidence="1" id="KW-0812">Transmembrane</keyword>
<feature type="transmembrane region" description="Helical" evidence="1">
    <location>
        <begin position="153"/>
        <end position="175"/>
    </location>
</feature>
<dbReference type="Pfam" id="PF02517">
    <property type="entry name" value="Rce1-like"/>
    <property type="match status" value="1"/>
</dbReference>
<feature type="transmembrane region" description="Helical" evidence="1">
    <location>
        <begin position="95"/>
        <end position="118"/>
    </location>
</feature>
<organism evidence="3 4">
    <name type="scientific">Actinoplanes oblitus</name>
    <dbReference type="NCBI Taxonomy" id="3040509"/>
    <lineage>
        <taxon>Bacteria</taxon>
        <taxon>Bacillati</taxon>
        <taxon>Actinomycetota</taxon>
        <taxon>Actinomycetes</taxon>
        <taxon>Micromonosporales</taxon>
        <taxon>Micromonosporaceae</taxon>
        <taxon>Actinoplanes</taxon>
    </lineage>
</organism>
<feature type="transmembrane region" description="Helical" evidence="1">
    <location>
        <begin position="124"/>
        <end position="141"/>
    </location>
</feature>